<keyword evidence="2" id="KW-1185">Reference proteome</keyword>
<gene>
    <name evidence="1" type="ORF">APZ42_009881</name>
</gene>
<organism evidence="1 2">
    <name type="scientific">Daphnia magna</name>
    <dbReference type="NCBI Taxonomy" id="35525"/>
    <lineage>
        <taxon>Eukaryota</taxon>
        <taxon>Metazoa</taxon>
        <taxon>Ecdysozoa</taxon>
        <taxon>Arthropoda</taxon>
        <taxon>Crustacea</taxon>
        <taxon>Branchiopoda</taxon>
        <taxon>Diplostraca</taxon>
        <taxon>Cladocera</taxon>
        <taxon>Anomopoda</taxon>
        <taxon>Daphniidae</taxon>
        <taxon>Daphnia</taxon>
    </lineage>
</organism>
<reference evidence="1 2" key="1">
    <citation type="submission" date="2016-03" db="EMBL/GenBank/DDBJ databases">
        <title>EvidentialGene: Evidence-directed Construction of Genes on Genomes.</title>
        <authorList>
            <person name="Gilbert D.G."/>
            <person name="Choi J.-H."/>
            <person name="Mockaitis K."/>
            <person name="Colbourne J."/>
            <person name="Pfrender M."/>
        </authorList>
    </citation>
    <scope>NUCLEOTIDE SEQUENCE [LARGE SCALE GENOMIC DNA]</scope>
    <source>
        <strain evidence="1 2">Xinb3</strain>
        <tissue evidence="1">Complete organism</tissue>
    </source>
</reference>
<proteinExistence type="predicted"/>
<dbReference type="Proteomes" id="UP000076858">
    <property type="component" value="Unassembled WGS sequence"/>
</dbReference>
<comment type="caution">
    <text evidence="1">The sequence shown here is derived from an EMBL/GenBank/DDBJ whole genome shotgun (WGS) entry which is preliminary data.</text>
</comment>
<feature type="non-terminal residue" evidence="1">
    <location>
        <position position="98"/>
    </location>
</feature>
<evidence type="ECO:0000313" key="2">
    <source>
        <dbReference type="Proteomes" id="UP000076858"/>
    </source>
</evidence>
<dbReference type="EMBL" id="LRGB01026400">
    <property type="protein sequence ID" value="KZR96018.1"/>
    <property type="molecule type" value="Genomic_DNA"/>
</dbReference>
<name>A0A164DQH1_9CRUS</name>
<dbReference type="AlphaFoldDB" id="A0A164DQH1"/>
<accession>A0A164DQH1</accession>
<evidence type="ECO:0000313" key="1">
    <source>
        <dbReference type="EMBL" id="KZR96018.1"/>
    </source>
</evidence>
<protein>
    <submittedName>
        <fullName evidence="1">Uncharacterized protein</fullName>
    </submittedName>
</protein>
<sequence length="98" mass="10856">MERESLRQTIFEAAGNPRDALVLRGGDLSVTPYDQAQQTRLLNLQTLSGRPVICSLPNSSLMNKNGVIFAIPVGNKEEEILEALKEQGVIKVKRLPIR</sequence>